<reference evidence="2 3" key="1">
    <citation type="submission" date="2017-04" db="EMBL/GenBank/DDBJ databases">
        <authorList>
            <person name="Afonso C.L."/>
            <person name="Miller P.J."/>
            <person name="Scott M.A."/>
            <person name="Spackman E."/>
            <person name="Goraichik I."/>
            <person name="Dimitrov K.M."/>
            <person name="Suarez D.L."/>
            <person name="Swayne D.E."/>
        </authorList>
    </citation>
    <scope>NUCLEOTIDE SEQUENCE [LARGE SCALE GENOMIC DNA]</scope>
    <source>
        <strain evidence="2">LMG 28154</strain>
    </source>
</reference>
<sequence length="114" mass="12726">MPNFGVHIRNGALGSVKHTVSVKCVQVDRKWPNMSPGQLDTVESQLDVAEDSVEREAGQPPAMRTRHGAQRLPRRTAKANPALHGGTLHLGPERPYRQSRREILSALVYWMHGE</sequence>
<dbReference type="AlphaFoldDB" id="A0A238H8J6"/>
<protein>
    <submittedName>
        <fullName evidence="2">Uncharacterized protein</fullName>
    </submittedName>
</protein>
<name>A0A238H8J6_9BURK</name>
<evidence type="ECO:0000256" key="1">
    <source>
        <dbReference type="SAM" id="MobiDB-lite"/>
    </source>
</evidence>
<gene>
    <name evidence="2" type="ORF">BSIN_0609</name>
</gene>
<feature type="region of interest" description="Disordered" evidence="1">
    <location>
        <begin position="52"/>
        <end position="94"/>
    </location>
</feature>
<dbReference type="Proteomes" id="UP000198460">
    <property type="component" value="Unassembled WGS sequence"/>
</dbReference>
<evidence type="ECO:0000313" key="3">
    <source>
        <dbReference type="Proteomes" id="UP000198460"/>
    </source>
</evidence>
<feature type="compositionally biased region" description="Basic residues" evidence="1">
    <location>
        <begin position="64"/>
        <end position="77"/>
    </location>
</feature>
<evidence type="ECO:0000313" key="2">
    <source>
        <dbReference type="EMBL" id="SMG01393.1"/>
    </source>
</evidence>
<accession>A0A238H8J6</accession>
<proteinExistence type="predicted"/>
<organism evidence="2 3">
    <name type="scientific">Burkholderia singularis</name>
    <dbReference type="NCBI Taxonomy" id="1503053"/>
    <lineage>
        <taxon>Bacteria</taxon>
        <taxon>Pseudomonadati</taxon>
        <taxon>Pseudomonadota</taxon>
        <taxon>Betaproteobacteria</taxon>
        <taxon>Burkholderiales</taxon>
        <taxon>Burkholderiaceae</taxon>
        <taxon>Burkholderia</taxon>
        <taxon>pseudomallei group</taxon>
    </lineage>
</organism>
<dbReference type="EMBL" id="FXAN01000072">
    <property type="protein sequence ID" value="SMG01393.1"/>
    <property type="molecule type" value="Genomic_DNA"/>
</dbReference>